<dbReference type="InterPro" id="IPR004013">
    <property type="entry name" value="PHP_dom"/>
</dbReference>
<dbReference type="PANTHER" id="PTHR36928">
    <property type="entry name" value="PHOSPHATASE YCDX-RELATED"/>
    <property type="match status" value="1"/>
</dbReference>
<dbReference type="SUPFAM" id="SSF89550">
    <property type="entry name" value="PHP domain-like"/>
    <property type="match status" value="1"/>
</dbReference>
<protein>
    <submittedName>
        <fullName evidence="6">Hydrolase</fullName>
    </submittedName>
</protein>
<dbReference type="AlphaFoldDB" id="A0A0S2SED0"/>
<dbReference type="Proteomes" id="UP000058114">
    <property type="component" value="Chromosome"/>
</dbReference>
<gene>
    <name evidence="6" type="ORF">WL1483_4428</name>
</gene>
<evidence type="ECO:0000256" key="1">
    <source>
        <dbReference type="ARBA" id="ARBA00022723"/>
    </source>
</evidence>
<organism evidence="6 7">
    <name type="scientific">Aeromonas schubertii</name>
    <dbReference type="NCBI Taxonomy" id="652"/>
    <lineage>
        <taxon>Bacteria</taxon>
        <taxon>Pseudomonadati</taxon>
        <taxon>Pseudomonadota</taxon>
        <taxon>Gammaproteobacteria</taxon>
        <taxon>Aeromonadales</taxon>
        <taxon>Aeromonadaceae</taxon>
        <taxon>Aeromonas</taxon>
    </lineage>
</organism>
<feature type="binding site" evidence="4">
    <location>
        <position position="112"/>
    </location>
    <ligand>
        <name>Zn(2+)</name>
        <dbReference type="ChEBI" id="CHEBI:29105"/>
        <label>3</label>
    </ligand>
</feature>
<feature type="binding site" evidence="4">
    <location>
        <position position="51"/>
    </location>
    <ligand>
        <name>Zn(2+)</name>
        <dbReference type="ChEBI" id="CHEBI:29105"/>
        <label>2</label>
    </ligand>
</feature>
<evidence type="ECO:0000256" key="2">
    <source>
        <dbReference type="ARBA" id="ARBA00022801"/>
    </source>
</evidence>
<name>A0A0S2SED0_9GAMM</name>
<dbReference type="GO" id="GO:0071978">
    <property type="term" value="P:bacterial-type flagellum-dependent swarming motility"/>
    <property type="evidence" value="ECO:0007669"/>
    <property type="project" value="TreeGrafter"/>
</dbReference>
<feature type="binding site" evidence="4">
    <location>
        <position position="203"/>
    </location>
    <ligand>
        <name>Zn(2+)</name>
        <dbReference type="ChEBI" id="CHEBI:29105"/>
        <label>1</label>
    </ligand>
</feature>
<feature type="binding site" evidence="4">
    <location>
        <position position="20"/>
    </location>
    <ligand>
        <name>Zn(2+)</name>
        <dbReference type="ChEBI" id="CHEBI:29105"/>
        <label>1</label>
    </ligand>
</feature>
<feature type="binding site" evidence="4">
    <location>
        <position position="205"/>
    </location>
    <ligand>
        <name>Zn(2+)</name>
        <dbReference type="ChEBI" id="CHEBI:29105"/>
        <label>2</label>
    </ligand>
</feature>
<dbReference type="Gene3D" id="3.20.20.140">
    <property type="entry name" value="Metal-dependent hydrolases"/>
    <property type="match status" value="1"/>
</dbReference>
<dbReference type="GO" id="GO:0016791">
    <property type="term" value="F:phosphatase activity"/>
    <property type="evidence" value="ECO:0007669"/>
    <property type="project" value="UniProtKB-UniRule"/>
</dbReference>
<dbReference type="PANTHER" id="PTHR36928:SF1">
    <property type="entry name" value="PHOSPHATASE YCDX-RELATED"/>
    <property type="match status" value="1"/>
</dbReference>
<feature type="binding site" evidence="4">
    <location>
        <position position="142"/>
    </location>
    <ligand>
        <name>Zn(2+)</name>
        <dbReference type="ChEBI" id="CHEBI:29105"/>
        <label>3</label>
    </ligand>
</feature>
<reference evidence="7" key="1">
    <citation type="submission" date="2015-10" db="EMBL/GenBank/DDBJ databases">
        <title>Complete Genome Sequence of Aeromonas schubertii strain WL1483.</title>
        <authorList>
            <person name="Liu L."/>
        </authorList>
    </citation>
    <scope>NUCLEOTIDE SEQUENCE [LARGE SCALE GENOMIC DNA]</scope>
    <source>
        <strain evidence="7">WL1483</strain>
    </source>
</reference>
<dbReference type="FunFam" id="3.20.20.140:FF:000008">
    <property type="entry name" value="Probable phosphatase YcdX"/>
    <property type="match status" value="1"/>
</dbReference>
<evidence type="ECO:0000313" key="6">
    <source>
        <dbReference type="EMBL" id="ALP40002.1"/>
    </source>
</evidence>
<dbReference type="GO" id="GO:0008270">
    <property type="term" value="F:zinc ion binding"/>
    <property type="evidence" value="ECO:0007669"/>
    <property type="project" value="UniProtKB-UniRule"/>
</dbReference>
<keyword evidence="3 4" id="KW-0862">Zinc</keyword>
<dbReference type="Pfam" id="PF02811">
    <property type="entry name" value="PHP"/>
    <property type="match status" value="1"/>
</dbReference>
<evidence type="ECO:0000313" key="7">
    <source>
        <dbReference type="Proteomes" id="UP000058114"/>
    </source>
</evidence>
<dbReference type="InterPro" id="IPR016195">
    <property type="entry name" value="Pol/histidinol_Pase-like"/>
</dbReference>
<keyword evidence="1 4" id="KW-0479">Metal-binding</keyword>
<dbReference type="NCBIfam" id="NF006702">
    <property type="entry name" value="PRK09248.1"/>
    <property type="match status" value="1"/>
</dbReference>
<dbReference type="GO" id="GO:0005829">
    <property type="term" value="C:cytosol"/>
    <property type="evidence" value="ECO:0007669"/>
    <property type="project" value="TreeGrafter"/>
</dbReference>
<dbReference type="InterPro" id="IPR003141">
    <property type="entry name" value="Pol/His_phosphatase_N"/>
</dbReference>
<feature type="binding site" evidence="4">
    <location>
        <position position="84"/>
    </location>
    <ligand>
        <name>Zn(2+)</name>
        <dbReference type="ChEBI" id="CHEBI:29105"/>
        <label>1</label>
    </ligand>
</feature>
<feature type="domain" description="Polymerase/histidinol phosphatase N-terminal" evidence="5">
    <location>
        <begin position="15"/>
        <end position="89"/>
    </location>
</feature>
<dbReference type="CDD" id="cd07437">
    <property type="entry name" value="PHP_HisPPase_Ycdx_like"/>
    <property type="match status" value="1"/>
</dbReference>
<evidence type="ECO:0000259" key="5">
    <source>
        <dbReference type="SMART" id="SM00481"/>
    </source>
</evidence>
<feature type="binding site" evidence="4">
    <location>
        <position position="26"/>
    </location>
    <ligand>
        <name>Zn(2+)</name>
        <dbReference type="ChEBI" id="CHEBI:29105"/>
        <label>2</label>
    </ligand>
</feature>
<evidence type="ECO:0000256" key="4">
    <source>
        <dbReference type="HAMAP-Rule" id="MF_01561"/>
    </source>
</evidence>
<feature type="binding site" evidence="4">
    <location>
        <position position="84"/>
    </location>
    <ligand>
        <name>Zn(2+)</name>
        <dbReference type="ChEBI" id="CHEBI:29105"/>
        <label>3</label>
    </ligand>
</feature>
<evidence type="ECO:0000256" key="3">
    <source>
        <dbReference type="ARBA" id="ARBA00022833"/>
    </source>
</evidence>
<dbReference type="HAMAP" id="MF_01561">
    <property type="entry name" value="YcdX_phosphat"/>
    <property type="match status" value="1"/>
</dbReference>
<proteinExistence type="inferred from homology"/>
<dbReference type="InterPro" id="IPR050243">
    <property type="entry name" value="PHP_phosphatase"/>
</dbReference>
<dbReference type="KEGG" id="asr:WL1483_4428"/>
<keyword evidence="2 4" id="KW-0378">Hydrolase</keyword>
<comment type="similarity">
    <text evidence="4">Belongs to the PHP family.</text>
</comment>
<dbReference type="InterPro" id="IPR023710">
    <property type="entry name" value="Phosphatase_YcdX_put"/>
</dbReference>
<dbReference type="PATRIC" id="fig|652.5.peg.2859"/>
<comment type="cofactor">
    <cofactor evidence="4">
        <name>Zn(2+)</name>
        <dbReference type="ChEBI" id="CHEBI:29105"/>
    </cofactor>
    <text evidence="4">Binds 3 Zn(2+) ions per subunit.</text>
</comment>
<dbReference type="EMBL" id="CP013067">
    <property type="protein sequence ID" value="ALP40002.1"/>
    <property type="molecule type" value="Genomic_DNA"/>
</dbReference>
<accession>A0A0S2SED0</accession>
<dbReference type="SMART" id="SM00481">
    <property type="entry name" value="POLIIIAc"/>
    <property type="match status" value="1"/>
</dbReference>
<feature type="binding site" evidence="4">
    <location>
        <position position="18"/>
    </location>
    <ligand>
        <name>Zn(2+)</name>
        <dbReference type="ChEBI" id="CHEBI:29105"/>
        <label>1</label>
    </ligand>
</feature>
<sequence length="261" mass="28902">MLALHSGGNPMKYLVDTHTHTIASTHAYSTIHDYLPVAKAKGIALFATTDHGPEMADAPHYWHFVNLRVLPRVIDGVGILRGIEANIKNEAGDIDFPDHYLPVLDLVMAGFHEPVFPPRDQDSHTRAMINAIRSGRVDIISHPGNPAFPIDIDAVVRAAAEHRVALEVNNSSFEHSRKGSESNCRAIVEAARDHGAWLAFGSDSHVAFTLGDFDHCRRLVEEAGFPRDRLLARTPETLLGFLEQRGHPRITEFDTLRALYG</sequence>
<reference evidence="6 7" key="2">
    <citation type="journal article" date="2016" name="Genome Announc.">
        <title>Complete Genome Sequence of the Highly Virulent Aeromonas schubertii Strain WL1483, Isolated from Diseased Snakehead Fish (Channa argus) in China.</title>
        <authorList>
            <person name="Liu L."/>
            <person name="Li N."/>
            <person name="Zhang D."/>
            <person name="Fu X."/>
            <person name="Shi C."/>
            <person name="Lin Q."/>
            <person name="Hao G."/>
        </authorList>
    </citation>
    <scope>NUCLEOTIDE SEQUENCE [LARGE SCALE GENOMIC DNA]</scope>
    <source>
        <strain evidence="6 7">WL1483</strain>
    </source>
</reference>